<keyword evidence="4" id="KW-1185">Reference proteome</keyword>
<protein>
    <recommendedName>
        <fullName evidence="5">Histone H2A</fullName>
    </recommendedName>
</protein>
<dbReference type="PROSITE" id="PS00046">
    <property type="entry name" value="HISTONE_H2A"/>
    <property type="match status" value="1"/>
</dbReference>
<feature type="region of interest" description="Disordered" evidence="2">
    <location>
        <begin position="1"/>
        <end position="24"/>
    </location>
</feature>
<feature type="compositionally biased region" description="Basic and acidic residues" evidence="2">
    <location>
        <begin position="153"/>
        <end position="169"/>
    </location>
</feature>
<dbReference type="AlphaFoldDB" id="A0A0E0I7X8"/>
<name>A0A0E0I7X8_ORYNI</name>
<dbReference type="STRING" id="4536.A0A0E0I7X8"/>
<dbReference type="Gramene" id="ONIVA08G04930.1">
    <property type="protein sequence ID" value="ONIVA08G04930.1"/>
    <property type="gene ID" value="ONIVA08G04930"/>
</dbReference>
<evidence type="ECO:0000256" key="2">
    <source>
        <dbReference type="SAM" id="MobiDB-lite"/>
    </source>
</evidence>
<dbReference type="Gene3D" id="1.10.20.10">
    <property type="entry name" value="Histone, subunit A"/>
    <property type="match status" value="1"/>
</dbReference>
<feature type="region of interest" description="Disordered" evidence="2">
    <location>
        <begin position="115"/>
        <end position="169"/>
    </location>
</feature>
<dbReference type="Proteomes" id="UP000006591">
    <property type="component" value="Chromosome 8"/>
</dbReference>
<dbReference type="InterPro" id="IPR032458">
    <property type="entry name" value="Histone_H2A_CS"/>
</dbReference>
<dbReference type="InterPro" id="IPR009072">
    <property type="entry name" value="Histone-fold"/>
</dbReference>
<reference evidence="3" key="2">
    <citation type="submission" date="2018-04" db="EMBL/GenBank/DDBJ databases">
        <title>OnivRS2 (Oryza nivara Reference Sequence Version 2).</title>
        <authorList>
            <person name="Zhang J."/>
            <person name="Kudrna D."/>
            <person name="Lee S."/>
            <person name="Talag J."/>
            <person name="Rajasekar S."/>
            <person name="Welchert J."/>
            <person name="Hsing Y.-I."/>
            <person name="Wing R.A."/>
        </authorList>
    </citation>
    <scope>NUCLEOTIDE SEQUENCE [LARGE SCALE GENOMIC DNA]</scope>
    <source>
        <strain evidence="3">SL10</strain>
    </source>
</reference>
<sequence length="169" mass="17818">MDAVGGGKVKKAASERKASGPRKKAVTRFVKAGLQFPVGRIGRYLKKSQPVDLLSAAPSPSAAPTLFPTVSVTLLTLFPTDATDPLPYHVGDAAAAAASALLSASVMMATVTDCTRGTGRPASSHRPEPARRHPGATVAGRTTLWPRAPLPVREQRARGRREIEKERGC</sequence>
<organism evidence="3">
    <name type="scientific">Oryza nivara</name>
    <name type="common">Indian wild rice</name>
    <name type="synonym">Oryza sativa f. spontanea</name>
    <dbReference type="NCBI Taxonomy" id="4536"/>
    <lineage>
        <taxon>Eukaryota</taxon>
        <taxon>Viridiplantae</taxon>
        <taxon>Streptophyta</taxon>
        <taxon>Embryophyta</taxon>
        <taxon>Tracheophyta</taxon>
        <taxon>Spermatophyta</taxon>
        <taxon>Magnoliopsida</taxon>
        <taxon>Liliopsida</taxon>
        <taxon>Poales</taxon>
        <taxon>Poaceae</taxon>
        <taxon>BOP clade</taxon>
        <taxon>Oryzoideae</taxon>
        <taxon>Oryzeae</taxon>
        <taxon>Oryzinae</taxon>
        <taxon>Oryza</taxon>
    </lineage>
</organism>
<accession>A0A0E0I7X8</accession>
<evidence type="ECO:0008006" key="5">
    <source>
        <dbReference type="Google" id="ProtNLM"/>
    </source>
</evidence>
<comment type="similarity">
    <text evidence="1">Belongs to the histone H2A family.</text>
</comment>
<evidence type="ECO:0000313" key="3">
    <source>
        <dbReference type="EnsemblPlants" id="ONIVA08G04930.1"/>
    </source>
</evidence>
<dbReference type="HOGENOM" id="CLU_1581054_0_0_1"/>
<reference evidence="3" key="1">
    <citation type="submission" date="2015-04" db="UniProtKB">
        <authorList>
            <consortium name="EnsemblPlants"/>
        </authorList>
    </citation>
    <scope>IDENTIFICATION</scope>
    <source>
        <strain evidence="3">SL10</strain>
    </source>
</reference>
<evidence type="ECO:0000313" key="4">
    <source>
        <dbReference type="Proteomes" id="UP000006591"/>
    </source>
</evidence>
<dbReference type="SUPFAM" id="SSF47113">
    <property type="entry name" value="Histone-fold"/>
    <property type="match status" value="1"/>
</dbReference>
<evidence type="ECO:0000256" key="1">
    <source>
        <dbReference type="ARBA" id="ARBA00010691"/>
    </source>
</evidence>
<dbReference type="GO" id="GO:0046982">
    <property type="term" value="F:protein heterodimerization activity"/>
    <property type="evidence" value="ECO:0007669"/>
    <property type="project" value="InterPro"/>
</dbReference>
<dbReference type="EnsemblPlants" id="ONIVA08G04930.1">
    <property type="protein sequence ID" value="ONIVA08G04930.1"/>
    <property type="gene ID" value="ONIVA08G04930"/>
</dbReference>
<proteinExistence type="inferred from homology"/>